<gene>
    <name evidence="1" type="ORF">DW137_05745</name>
</gene>
<dbReference type="InterPro" id="IPR007253">
    <property type="entry name" value="Cell_wall-bd_2"/>
</dbReference>
<dbReference type="InterPro" id="IPR051922">
    <property type="entry name" value="Bact_Sporulation_Assoc"/>
</dbReference>
<protein>
    <submittedName>
        <fullName evidence="1">Cell wall-binding repeat-containing protein</fullName>
    </submittedName>
</protein>
<organism evidence="1 2">
    <name type="scientific">Bifidobacterium bifidum</name>
    <dbReference type="NCBI Taxonomy" id="1681"/>
    <lineage>
        <taxon>Bacteria</taxon>
        <taxon>Bacillati</taxon>
        <taxon>Actinomycetota</taxon>
        <taxon>Actinomycetes</taxon>
        <taxon>Bifidobacteriales</taxon>
        <taxon>Bifidobacteriaceae</taxon>
        <taxon>Bifidobacterium</taxon>
    </lineage>
</organism>
<reference evidence="1 2" key="1">
    <citation type="submission" date="2018-08" db="EMBL/GenBank/DDBJ databases">
        <title>A genome reference for cultivated species of the human gut microbiota.</title>
        <authorList>
            <person name="Zou Y."/>
            <person name="Xue W."/>
            <person name="Luo G."/>
        </authorList>
    </citation>
    <scope>NUCLEOTIDE SEQUENCE [LARGE SCALE GENOMIC DNA]</scope>
    <source>
        <strain evidence="1 2">AM12-10</strain>
    </source>
</reference>
<dbReference type="PANTHER" id="PTHR30032:SF8">
    <property type="entry name" value="GERMINATION-SPECIFIC N-ACETYLMURAMOYL-L-ALANINE AMIDASE"/>
    <property type="match status" value="1"/>
</dbReference>
<dbReference type="Gene3D" id="3.40.50.12090">
    <property type="match status" value="1"/>
</dbReference>
<name>A0A415C487_BIFBI</name>
<dbReference type="EMBL" id="QRLR01000003">
    <property type="protein sequence ID" value="RHJ23248.1"/>
    <property type="molecule type" value="Genomic_DNA"/>
</dbReference>
<comment type="caution">
    <text evidence="1">The sequence shown here is derived from an EMBL/GenBank/DDBJ whole genome shotgun (WGS) entry which is preliminary data.</text>
</comment>
<dbReference type="PANTHER" id="PTHR30032">
    <property type="entry name" value="N-ACETYLMURAMOYL-L-ALANINE AMIDASE-RELATED"/>
    <property type="match status" value="1"/>
</dbReference>
<dbReference type="RefSeq" id="WP_080665028.1">
    <property type="nucleotide sequence ID" value="NZ_BCXK01000017.1"/>
</dbReference>
<dbReference type="AlphaFoldDB" id="A0A415C487"/>
<dbReference type="Pfam" id="PF04122">
    <property type="entry name" value="CW_binding_2"/>
    <property type="match status" value="2"/>
</dbReference>
<evidence type="ECO:0000313" key="1">
    <source>
        <dbReference type="EMBL" id="RHJ23248.1"/>
    </source>
</evidence>
<accession>A0A415C487</accession>
<proteinExistence type="predicted"/>
<sequence length="179" mass="18807">MAYRFADALSVSSYANESQSPIFLSNIDSGLSSEQLEALSNGQFDRILVVGGQRAVPDSVVKQIRNSSGSVVSRISGTTRYETSATFAQWTSEHGGLHMNNAVFATGANFPDALAAGPFAGRNSAVLLLADPNGSTANFVKQYVKQHSDVDNAYVVGGESVVSRSTADGLADALKMGRP</sequence>
<evidence type="ECO:0000313" key="2">
    <source>
        <dbReference type="Proteomes" id="UP000283727"/>
    </source>
</evidence>
<dbReference type="Proteomes" id="UP000283727">
    <property type="component" value="Unassembled WGS sequence"/>
</dbReference>